<evidence type="ECO:0000313" key="2">
    <source>
        <dbReference type="Proteomes" id="UP000271631"/>
    </source>
</evidence>
<comment type="caution">
    <text evidence="1">The sequence shown here is derived from an EMBL/GenBank/DDBJ whole genome shotgun (WGS) entry which is preliminary data.</text>
</comment>
<dbReference type="EMBL" id="RBUQ01000073">
    <property type="protein sequence ID" value="RMV40928.1"/>
    <property type="molecule type" value="Genomic_DNA"/>
</dbReference>
<organism evidence="1 2">
    <name type="scientific">Pseudomonas syringae pv. maculicola</name>
    <dbReference type="NCBI Taxonomy" id="59511"/>
    <lineage>
        <taxon>Bacteria</taxon>
        <taxon>Pseudomonadati</taxon>
        <taxon>Pseudomonadota</taxon>
        <taxon>Gammaproteobacteria</taxon>
        <taxon>Pseudomonadales</taxon>
        <taxon>Pseudomonadaceae</taxon>
        <taxon>Pseudomonas</taxon>
    </lineage>
</organism>
<name>A0A3M6CB29_PSEYM</name>
<reference evidence="1 2" key="1">
    <citation type="submission" date="2018-08" db="EMBL/GenBank/DDBJ databases">
        <title>Recombination of ecologically and evolutionarily significant loci maintains genetic cohesion in the Pseudomonas syringae species complex.</title>
        <authorList>
            <person name="Dillon M."/>
            <person name="Thakur S."/>
            <person name="Almeida R.N.D."/>
            <person name="Weir B.S."/>
            <person name="Guttman D.S."/>
        </authorList>
    </citation>
    <scope>NUCLEOTIDE SEQUENCE [LARGE SCALE GENOMIC DNA]</scope>
    <source>
        <strain evidence="1 2">ICMP 11281</strain>
    </source>
</reference>
<protein>
    <submittedName>
        <fullName evidence="1">Uncharacterized protein</fullName>
    </submittedName>
</protein>
<dbReference type="Proteomes" id="UP000271631">
    <property type="component" value="Unassembled WGS sequence"/>
</dbReference>
<proteinExistence type="predicted"/>
<dbReference type="AlphaFoldDB" id="A0A3M6CB29"/>
<evidence type="ECO:0000313" key="1">
    <source>
        <dbReference type="EMBL" id="RMV40928.1"/>
    </source>
</evidence>
<dbReference type="RefSeq" id="WP_044391244.1">
    <property type="nucleotide sequence ID" value="NZ_JAEVFP010000035.1"/>
</dbReference>
<sequence length="914" mass="100968">MTQLNPAGQPPAEPTRIVKAHIDLMDPAESADYEATRMALLAAMQSGNAAINLEQIRLKPDPASGFGEYCAEKAALPHPVQAENQELPFQIDSDGSVSLALMLRYNYGLSLPQSPDETAIKTLLNTLAELRTSQELGLIDQFDIKAMLTMQNLQDLKRACIEYLGTDGGTLLGKLGAEIIASCPLADVQNSPVTVIARILRSEPARALGQTLLAQLGRPEEETDASLTTLVDRILWYAISSDLHDPENRKPGEIAGYPFTQAENQGRRHADILNDIHNHLITTGKAESVNEAIIACFILALDDCPEWLVSSVPDDLPYGCTEVWVNFQHGVTLAEVIEFGSSRWMSFEDLIELPVIFNKKMDTEEQQVAYVATRMPILLTWAQANGYIRTQSDLPYSEQEIEQAASAFEHSEKQSLEAANALIRKAPERKAMAISAMKEARRTPEIEKILEQEDYWFPPIDLGIRLAVLRKNHTPVYRDHQGTLSPSNLPYDPYGIKHKASSLLEIYMAGENIDDWRLPGRNSNEGLLPINREMQLLYKALPDINQRFENEFQAYLADARKAYATIIRKLLTHLPLKHRMAIENGEVSLHSLRLPTKDVLAATESEKHREPLRGRTGFVIKAVYEGKTTFYEVFPLSMIVRYRPDLEALLKNGVVGIDFWDILPPTRIPVAVYNGITMPFDQGAYLNGQLPEPGASAVMIAETIGERFDSSSAEVGQHQPLTSFSKRSTGIAETITTSLFYVNEDALFAHCKSLTQVEIDNGAPGALEEVSSFLIHLTPWPEIENILSGEKALMRGGAIGLALYMIPYVGPAGKLLAGTAKVVTRLGKSLITSGSKVQVSKLLITAGTTLKDAPLIMIRQAPDMTSKAMTGVSQFVVKHVTWKFLAIRIGIGLSRRLVAIMSRQQAQAAKQEAT</sequence>
<gene>
    <name evidence="1" type="ORF">ALP13_02768</name>
</gene>
<accession>A0A3M6CB29</accession>